<protein>
    <recommendedName>
        <fullName evidence="3">SMI1/KNR4 family protein</fullName>
    </recommendedName>
</protein>
<proteinExistence type="predicted"/>
<accession>A0ABQ4DZN3</accession>
<keyword evidence="2" id="KW-1185">Reference proteome</keyword>
<dbReference type="RefSeq" id="WP_203866121.1">
    <property type="nucleotide sequence ID" value="NZ_BONW01000012.1"/>
</dbReference>
<evidence type="ECO:0000313" key="2">
    <source>
        <dbReference type="Proteomes" id="UP000646749"/>
    </source>
</evidence>
<dbReference type="EMBL" id="BONW01000012">
    <property type="protein sequence ID" value="GIG87542.1"/>
    <property type="molecule type" value="Genomic_DNA"/>
</dbReference>
<name>A0ABQ4DZN3_9ACTN</name>
<evidence type="ECO:0000313" key="1">
    <source>
        <dbReference type="EMBL" id="GIG87542.1"/>
    </source>
</evidence>
<organism evidence="1 2">
    <name type="scientific">Plantactinospora endophytica</name>
    <dbReference type="NCBI Taxonomy" id="673535"/>
    <lineage>
        <taxon>Bacteria</taxon>
        <taxon>Bacillati</taxon>
        <taxon>Actinomycetota</taxon>
        <taxon>Actinomycetes</taxon>
        <taxon>Micromonosporales</taxon>
        <taxon>Micromonosporaceae</taxon>
        <taxon>Plantactinospora</taxon>
    </lineage>
</organism>
<reference evidence="1 2" key="1">
    <citation type="submission" date="2021-01" db="EMBL/GenBank/DDBJ databases">
        <title>Whole genome shotgun sequence of Plantactinospora endophytica NBRC 110450.</title>
        <authorList>
            <person name="Komaki H."/>
            <person name="Tamura T."/>
        </authorList>
    </citation>
    <scope>NUCLEOTIDE SEQUENCE [LARGE SCALE GENOMIC DNA]</scope>
    <source>
        <strain evidence="1 2">NBRC 110450</strain>
    </source>
</reference>
<evidence type="ECO:0008006" key="3">
    <source>
        <dbReference type="Google" id="ProtNLM"/>
    </source>
</evidence>
<comment type="caution">
    <text evidence="1">The sequence shown here is derived from an EMBL/GenBank/DDBJ whole genome shotgun (WGS) entry which is preliminary data.</text>
</comment>
<gene>
    <name evidence="1" type="ORF">Pen02_24780</name>
</gene>
<dbReference type="Proteomes" id="UP000646749">
    <property type="component" value="Unassembled WGS sequence"/>
</dbReference>
<sequence length="210" mass="22885">MSEDHPPEIDEDGTIVESSYVAGCAIDPELAGQIVGLAELPWDDPGTVDRALRDLGWSDDDVPVDEARFVTAAGHVGYGDDCLYLPFAHSYSVGGELWPEDFWGSLPGWSSQRGAGREEFDAHLDAAVDRFAERLGPPECDVRTEGRRQGIGRYSWRYAAWRRGGNILVVGPALDGFSYGQDEEAVVYLGGFAPDAPFPAAADFLNLMRC</sequence>